<feature type="region of interest" description="Disordered" evidence="1">
    <location>
        <begin position="39"/>
        <end position="59"/>
    </location>
</feature>
<evidence type="ECO:0000256" key="1">
    <source>
        <dbReference type="SAM" id="MobiDB-lite"/>
    </source>
</evidence>
<sequence>MTSDILKVKDSISVESQIVPTTPVIITERKDECKIARPTPVTTKEQEDESKTVSPTTSIRTSLNFGGSLDRAVTSRAAVTHREFEIAEMSPTDRALVERFRQKKHIPRPKVLPHASLPSPPITPTAPASQLPVPKQAEFMRFPTPPRIPLQTARQSSPGAAEICLKRVYRTVKQLSTKEHFLEFPTLKKVDHTPKPPLKLRRSQTWAPSWRRR</sequence>
<proteinExistence type="predicted"/>
<reference evidence="2 3" key="1">
    <citation type="submission" date="2018-11" db="EMBL/GenBank/DDBJ databases">
        <authorList>
            <consortium name="Pathogen Informatics"/>
        </authorList>
    </citation>
    <scope>NUCLEOTIDE SEQUENCE [LARGE SCALE GENOMIC DNA]</scope>
</reference>
<gene>
    <name evidence="2" type="ORF">CGOC_LOCUS6340</name>
</gene>
<feature type="region of interest" description="Disordered" evidence="1">
    <location>
        <begin position="110"/>
        <end position="130"/>
    </location>
</feature>
<name>A0A3P6S6C1_CYLGO</name>
<organism evidence="2 3">
    <name type="scientific">Cylicostephanus goldi</name>
    <name type="common">Nematode worm</name>
    <dbReference type="NCBI Taxonomy" id="71465"/>
    <lineage>
        <taxon>Eukaryota</taxon>
        <taxon>Metazoa</taxon>
        <taxon>Ecdysozoa</taxon>
        <taxon>Nematoda</taxon>
        <taxon>Chromadorea</taxon>
        <taxon>Rhabditida</taxon>
        <taxon>Rhabditina</taxon>
        <taxon>Rhabditomorpha</taxon>
        <taxon>Strongyloidea</taxon>
        <taxon>Strongylidae</taxon>
        <taxon>Cylicostephanus</taxon>
    </lineage>
</organism>
<accession>A0A3P6S6C1</accession>
<dbReference type="AlphaFoldDB" id="A0A3P6S6C1"/>
<dbReference type="OrthoDB" id="330499at2759"/>
<keyword evidence="3" id="KW-1185">Reference proteome</keyword>
<feature type="region of interest" description="Disordered" evidence="1">
    <location>
        <begin position="190"/>
        <end position="213"/>
    </location>
</feature>
<protein>
    <submittedName>
        <fullName evidence="2">Uncharacterized protein</fullName>
    </submittedName>
</protein>
<evidence type="ECO:0000313" key="2">
    <source>
        <dbReference type="EMBL" id="VDK67617.1"/>
    </source>
</evidence>
<evidence type="ECO:0000313" key="3">
    <source>
        <dbReference type="Proteomes" id="UP000271889"/>
    </source>
</evidence>
<dbReference type="EMBL" id="UYRV01020466">
    <property type="protein sequence ID" value="VDK67617.1"/>
    <property type="molecule type" value="Genomic_DNA"/>
</dbReference>
<dbReference type="Proteomes" id="UP000271889">
    <property type="component" value="Unassembled WGS sequence"/>
</dbReference>